<dbReference type="PANTHER" id="PTHR47338">
    <property type="entry name" value="ZN(II)2CYS6 TRANSCRIPTION FACTOR (EUROFUNG)-RELATED"/>
    <property type="match status" value="1"/>
</dbReference>
<dbReference type="SMART" id="SM00066">
    <property type="entry name" value="GAL4"/>
    <property type="match status" value="1"/>
</dbReference>
<reference evidence="8" key="1">
    <citation type="submission" date="2014-09" db="EMBL/GenBank/DDBJ databases">
        <title>Genome sequence of the luminous mushroom Mycena chlorophos for searching fungal bioluminescence genes.</title>
        <authorList>
            <person name="Tanaka Y."/>
            <person name="Kasuga D."/>
            <person name="Oba Y."/>
            <person name="Hase S."/>
            <person name="Sato K."/>
            <person name="Oba Y."/>
            <person name="Sakakibara Y."/>
        </authorList>
    </citation>
    <scope>NUCLEOTIDE SEQUENCE</scope>
</reference>
<feature type="domain" description="Zn(2)-C6 fungal-type" evidence="7">
    <location>
        <begin position="29"/>
        <end position="60"/>
    </location>
</feature>
<dbReference type="Pfam" id="PF00172">
    <property type="entry name" value="Zn_clus"/>
    <property type="match status" value="1"/>
</dbReference>
<dbReference type="InterPro" id="IPR036864">
    <property type="entry name" value="Zn2-C6_fun-type_DNA-bd_sf"/>
</dbReference>
<evidence type="ECO:0000256" key="3">
    <source>
        <dbReference type="ARBA" id="ARBA00023015"/>
    </source>
</evidence>
<evidence type="ECO:0000256" key="1">
    <source>
        <dbReference type="ARBA" id="ARBA00004123"/>
    </source>
</evidence>
<gene>
    <name evidence="8" type="ORF">MCHLO_07393</name>
</gene>
<organism evidence="8 9">
    <name type="scientific">Mycena chlorophos</name>
    <name type="common">Agaric fungus</name>
    <name type="synonym">Agaricus chlorophos</name>
    <dbReference type="NCBI Taxonomy" id="658473"/>
    <lineage>
        <taxon>Eukaryota</taxon>
        <taxon>Fungi</taxon>
        <taxon>Dikarya</taxon>
        <taxon>Basidiomycota</taxon>
        <taxon>Agaricomycotina</taxon>
        <taxon>Agaricomycetes</taxon>
        <taxon>Agaricomycetidae</taxon>
        <taxon>Agaricales</taxon>
        <taxon>Marasmiineae</taxon>
        <taxon>Mycenaceae</taxon>
        <taxon>Mycena</taxon>
    </lineage>
</organism>
<name>A0ABQ0LGA5_MYCCL</name>
<dbReference type="SUPFAM" id="SSF57701">
    <property type="entry name" value="Zn2/Cys6 DNA-binding domain"/>
    <property type="match status" value="1"/>
</dbReference>
<comment type="subcellular location">
    <subcellularLocation>
        <location evidence="1">Nucleus</location>
    </subcellularLocation>
</comment>
<dbReference type="Gene3D" id="4.10.240.10">
    <property type="entry name" value="Zn(2)-C6 fungal-type DNA-binding domain"/>
    <property type="match status" value="1"/>
</dbReference>
<dbReference type="InterPro" id="IPR001138">
    <property type="entry name" value="Zn2Cys6_DnaBD"/>
</dbReference>
<keyword evidence="5" id="KW-0539">Nucleus</keyword>
<feature type="region of interest" description="Disordered" evidence="6">
    <location>
        <begin position="89"/>
        <end position="154"/>
    </location>
</feature>
<protein>
    <recommendedName>
        <fullName evidence="7">Zn(2)-C6 fungal-type domain-containing protein</fullName>
    </recommendedName>
</protein>
<evidence type="ECO:0000259" key="7">
    <source>
        <dbReference type="PROSITE" id="PS50048"/>
    </source>
</evidence>
<dbReference type="PROSITE" id="PS00463">
    <property type="entry name" value="ZN2_CY6_FUNGAL_1"/>
    <property type="match status" value="1"/>
</dbReference>
<evidence type="ECO:0000256" key="2">
    <source>
        <dbReference type="ARBA" id="ARBA00022723"/>
    </source>
</evidence>
<dbReference type="PANTHER" id="PTHR47338:SF29">
    <property type="entry name" value="ZN(2)-C6 FUNGAL-TYPE DOMAIN-CONTAINING PROTEIN"/>
    <property type="match status" value="1"/>
</dbReference>
<evidence type="ECO:0000256" key="4">
    <source>
        <dbReference type="ARBA" id="ARBA00023163"/>
    </source>
</evidence>
<evidence type="ECO:0000313" key="9">
    <source>
        <dbReference type="Proteomes" id="UP000815677"/>
    </source>
</evidence>
<sequence>MYEFKLRIATFQLPNHGAGAGATLEKGKACFNCRRRKIRCDGARPTCGQCRHLAFVDCAFTDGGRCDGQLVEERIRLVQARIAGLEKLKAARQKSSSSSSASSPEASPLNSPVSSPDSDAETGPRVESAPSEWTLDALINPGSLGPQTIDHPLR</sequence>
<feature type="compositionally biased region" description="Low complexity" evidence="6">
    <location>
        <begin position="95"/>
        <end position="108"/>
    </location>
</feature>
<evidence type="ECO:0000256" key="6">
    <source>
        <dbReference type="SAM" id="MobiDB-lite"/>
    </source>
</evidence>
<keyword evidence="4" id="KW-0804">Transcription</keyword>
<dbReference type="CDD" id="cd00067">
    <property type="entry name" value="GAL4"/>
    <property type="match status" value="1"/>
</dbReference>
<dbReference type="InterPro" id="IPR050815">
    <property type="entry name" value="TF_fung"/>
</dbReference>
<keyword evidence="9" id="KW-1185">Reference proteome</keyword>
<proteinExistence type="predicted"/>
<dbReference type="PROSITE" id="PS50048">
    <property type="entry name" value="ZN2_CY6_FUNGAL_2"/>
    <property type="match status" value="1"/>
</dbReference>
<dbReference type="EMBL" id="DF846267">
    <property type="protein sequence ID" value="GAT50118.1"/>
    <property type="molecule type" value="Genomic_DNA"/>
</dbReference>
<dbReference type="Proteomes" id="UP000815677">
    <property type="component" value="Unassembled WGS sequence"/>
</dbReference>
<evidence type="ECO:0000313" key="8">
    <source>
        <dbReference type="EMBL" id="GAT50118.1"/>
    </source>
</evidence>
<keyword evidence="3" id="KW-0805">Transcription regulation</keyword>
<accession>A0ABQ0LGA5</accession>
<keyword evidence="2" id="KW-0479">Metal-binding</keyword>
<evidence type="ECO:0000256" key="5">
    <source>
        <dbReference type="ARBA" id="ARBA00023242"/>
    </source>
</evidence>